<evidence type="ECO:0000256" key="2">
    <source>
        <dbReference type="ARBA" id="ARBA00022741"/>
    </source>
</evidence>
<proteinExistence type="predicted"/>
<feature type="non-terminal residue" evidence="5">
    <location>
        <position position="224"/>
    </location>
</feature>
<protein>
    <submittedName>
        <fullName evidence="5">ATP-binding cassette domain-containing protein</fullName>
    </submittedName>
</protein>
<dbReference type="EMBL" id="JAIQBY010000023">
    <property type="protein sequence ID" value="MBZ4195526.1"/>
    <property type="molecule type" value="Genomic_DNA"/>
</dbReference>
<keyword evidence="6" id="KW-1185">Reference proteome</keyword>
<name>A0A953T6T8_9MOLU</name>
<reference evidence="5 6" key="1">
    <citation type="submission" date="2021-09" db="EMBL/GenBank/DDBJ databases">
        <title>WGS of Mycoplasma sp. Zaradi2 strains.</title>
        <authorList>
            <person name="Spergser J."/>
        </authorList>
    </citation>
    <scope>NUCLEOTIDE SEQUENCE [LARGE SCALE GENOMIC DNA]</scope>
    <source>
        <strain evidence="5 6">1331</strain>
    </source>
</reference>
<keyword evidence="1" id="KW-0813">Transport</keyword>
<dbReference type="InterPro" id="IPR027417">
    <property type="entry name" value="P-loop_NTPase"/>
</dbReference>
<evidence type="ECO:0000256" key="3">
    <source>
        <dbReference type="ARBA" id="ARBA00022840"/>
    </source>
</evidence>
<organism evidence="5 6">
    <name type="scientific">Mycoplasma tauri</name>
    <dbReference type="NCBI Taxonomy" id="547987"/>
    <lineage>
        <taxon>Bacteria</taxon>
        <taxon>Bacillati</taxon>
        <taxon>Mycoplasmatota</taxon>
        <taxon>Mollicutes</taxon>
        <taxon>Mycoplasmataceae</taxon>
        <taxon>Mycoplasma</taxon>
    </lineage>
</organism>
<evidence type="ECO:0000313" key="5">
    <source>
        <dbReference type="EMBL" id="MBZ4195526.1"/>
    </source>
</evidence>
<dbReference type="GO" id="GO:0055085">
    <property type="term" value="P:transmembrane transport"/>
    <property type="evidence" value="ECO:0007669"/>
    <property type="project" value="UniProtKB-ARBA"/>
</dbReference>
<evidence type="ECO:0000313" key="6">
    <source>
        <dbReference type="Proteomes" id="UP000772186"/>
    </source>
</evidence>
<dbReference type="Proteomes" id="UP000772186">
    <property type="component" value="Unassembled WGS sequence"/>
</dbReference>
<dbReference type="GO" id="GO:0016887">
    <property type="term" value="F:ATP hydrolysis activity"/>
    <property type="evidence" value="ECO:0007669"/>
    <property type="project" value="InterPro"/>
</dbReference>
<dbReference type="Gene3D" id="3.40.50.300">
    <property type="entry name" value="P-loop containing nucleotide triphosphate hydrolases"/>
    <property type="match status" value="1"/>
</dbReference>
<gene>
    <name evidence="5" type="ORF">LAD73_02235</name>
</gene>
<feature type="domain" description="AAA+ ATPase" evidence="4">
    <location>
        <begin position="36"/>
        <end position="158"/>
    </location>
</feature>
<evidence type="ECO:0000256" key="1">
    <source>
        <dbReference type="ARBA" id="ARBA00022448"/>
    </source>
</evidence>
<dbReference type="PANTHER" id="PTHR43776">
    <property type="entry name" value="TRANSPORT ATP-BINDING PROTEIN"/>
    <property type="match status" value="1"/>
</dbReference>
<comment type="caution">
    <text evidence="5">The sequence shown here is derived from an EMBL/GenBank/DDBJ whole genome shotgun (WGS) entry which is preliminary data.</text>
</comment>
<dbReference type="SUPFAM" id="SSF52540">
    <property type="entry name" value="P-loop containing nucleoside triphosphate hydrolases"/>
    <property type="match status" value="1"/>
</dbReference>
<sequence length="224" mass="25944">MKNKQIILDIQGLKKYFVNNGNINKAVDDVFLKIHEGEIVGLIGESGSGKTTIGRAIIRLLNDASGLVSLNGKNVSGKYISHKNEKMLRKNVQMIFQDPYSSLNGRRNIFQILKEPLIFSGIINKKIFDIFSDWKNVKSHSKNFFNLISMKLKFENLHAINKIIQDFLTKWNDKLTNLKFDLSSKKLEDNFQLYFNYFEEKQLAKSEIINLIHAQAKNLINHYY</sequence>
<dbReference type="GO" id="GO:0005524">
    <property type="term" value="F:ATP binding"/>
    <property type="evidence" value="ECO:0007669"/>
    <property type="project" value="UniProtKB-KW"/>
</dbReference>
<keyword evidence="3 5" id="KW-0067">ATP-binding</keyword>
<accession>A0A953T6T8</accession>
<keyword evidence="2" id="KW-0547">Nucleotide-binding</keyword>
<dbReference type="InterPro" id="IPR050319">
    <property type="entry name" value="ABC_transp_ATP-bind"/>
</dbReference>
<dbReference type="InterPro" id="IPR003593">
    <property type="entry name" value="AAA+_ATPase"/>
</dbReference>
<dbReference type="SMART" id="SM00382">
    <property type="entry name" value="AAA"/>
    <property type="match status" value="1"/>
</dbReference>
<dbReference type="RefSeq" id="WP_223644741.1">
    <property type="nucleotide sequence ID" value="NZ_JAIQBY010000023.1"/>
</dbReference>
<dbReference type="InterPro" id="IPR003439">
    <property type="entry name" value="ABC_transporter-like_ATP-bd"/>
</dbReference>
<dbReference type="Pfam" id="PF00005">
    <property type="entry name" value="ABC_tran"/>
    <property type="match status" value="1"/>
</dbReference>
<dbReference type="AlphaFoldDB" id="A0A953T6T8"/>
<evidence type="ECO:0000259" key="4">
    <source>
        <dbReference type="SMART" id="SM00382"/>
    </source>
</evidence>